<organism evidence="9">
    <name type="scientific">Emiliania huxleyi</name>
    <name type="common">Coccolithophore</name>
    <name type="synonym">Pontosphaera huxleyi</name>
    <dbReference type="NCBI Taxonomy" id="2903"/>
    <lineage>
        <taxon>Eukaryota</taxon>
        <taxon>Haptista</taxon>
        <taxon>Haptophyta</taxon>
        <taxon>Prymnesiophyceae</taxon>
        <taxon>Isochrysidales</taxon>
        <taxon>Noelaerhabdaceae</taxon>
        <taxon>Emiliania</taxon>
    </lineage>
</organism>
<dbReference type="GO" id="GO:0000177">
    <property type="term" value="C:cytoplasmic exosome (RNase complex)"/>
    <property type="evidence" value="ECO:0007669"/>
    <property type="project" value="TreeGrafter"/>
</dbReference>
<evidence type="ECO:0000256" key="4">
    <source>
        <dbReference type="ARBA" id="ARBA00022552"/>
    </source>
</evidence>
<keyword evidence="6" id="KW-0694">RNA-binding</keyword>
<dbReference type="EMBL" id="HBIR01038176">
    <property type="protein sequence ID" value="CAE0569763.1"/>
    <property type="molecule type" value="Transcribed_RNA"/>
</dbReference>
<proteinExistence type="inferred from homology"/>
<dbReference type="SUPFAM" id="SSF55666">
    <property type="entry name" value="Ribonuclease PH domain 2-like"/>
    <property type="match status" value="1"/>
</dbReference>
<dbReference type="GO" id="GO:0035925">
    <property type="term" value="F:mRNA 3'-UTR AU-rich region binding"/>
    <property type="evidence" value="ECO:0007669"/>
    <property type="project" value="TreeGrafter"/>
</dbReference>
<dbReference type="GO" id="GO:0071035">
    <property type="term" value="P:nuclear polyadenylation-dependent rRNA catabolic process"/>
    <property type="evidence" value="ECO:0007669"/>
    <property type="project" value="TreeGrafter"/>
</dbReference>
<dbReference type="GO" id="GO:0071028">
    <property type="term" value="P:nuclear mRNA surveillance"/>
    <property type="evidence" value="ECO:0007669"/>
    <property type="project" value="TreeGrafter"/>
</dbReference>
<keyword evidence="3" id="KW-0963">Cytoplasm</keyword>
<comment type="subcellular location">
    <subcellularLocation>
        <location evidence="1">Nucleus</location>
        <location evidence="1">Nucleolus</location>
    </subcellularLocation>
</comment>
<dbReference type="GO" id="GO:0016075">
    <property type="term" value="P:rRNA catabolic process"/>
    <property type="evidence" value="ECO:0007669"/>
    <property type="project" value="TreeGrafter"/>
</dbReference>
<sequence>MLVALSDTALPAVRFSTGEGEGEDGTARVVVVGSETAPLSLEHRVFGVSFGLLDGRLLLDPTAEEEALLSTSFTLLLDSDGAFRGLHKPGGAPLDEATTRESLAAARKRLPALVAASSAKRAGLRF</sequence>
<dbReference type="GO" id="GO:0034473">
    <property type="term" value="P:U1 snRNA 3'-end processing"/>
    <property type="evidence" value="ECO:0007669"/>
    <property type="project" value="TreeGrafter"/>
</dbReference>
<comment type="similarity">
    <text evidence="2">Belongs to the RNase PH family.</text>
</comment>
<dbReference type="AlphaFoldDB" id="A0A6U8P9S6"/>
<evidence type="ECO:0000256" key="6">
    <source>
        <dbReference type="ARBA" id="ARBA00022884"/>
    </source>
</evidence>
<name>A0A6U8P9S6_EMIHU</name>
<protein>
    <recommendedName>
        <fullName evidence="8">Exoribonuclease phosphorolytic domain-containing protein</fullName>
    </recommendedName>
</protein>
<evidence type="ECO:0000256" key="1">
    <source>
        <dbReference type="ARBA" id="ARBA00004604"/>
    </source>
</evidence>
<keyword evidence="5" id="KW-0271">Exosome</keyword>
<evidence type="ECO:0000256" key="3">
    <source>
        <dbReference type="ARBA" id="ARBA00022490"/>
    </source>
</evidence>
<reference evidence="9" key="1">
    <citation type="submission" date="2021-01" db="EMBL/GenBank/DDBJ databases">
        <authorList>
            <person name="Corre E."/>
            <person name="Pelletier E."/>
            <person name="Niang G."/>
            <person name="Scheremetjew M."/>
            <person name="Finn R."/>
            <person name="Kale V."/>
            <person name="Holt S."/>
            <person name="Cochrane G."/>
            <person name="Meng A."/>
            <person name="Brown T."/>
            <person name="Cohen L."/>
        </authorList>
    </citation>
    <scope>NUCLEOTIDE SEQUENCE</scope>
    <source>
        <strain evidence="9">379</strain>
    </source>
</reference>
<dbReference type="GO" id="GO:0071038">
    <property type="term" value="P:TRAMP-dependent tRNA surveillance pathway"/>
    <property type="evidence" value="ECO:0007669"/>
    <property type="project" value="TreeGrafter"/>
</dbReference>
<evidence type="ECO:0000256" key="7">
    <source>
        <dbReference type="ARBA" id="ARBA00023242"/>
    </source>
</evidence>
<keyword evidence="7" id="KW-0539">Nucleus</keyword>
<accession>A0A6U8P9S6</accession>
<dbReference type="GO" id="GO:0000467">
    <property type="term" value="P:exonucleolytic trimming to generate mature 3'-end of 5.8S rRNA from tricistronic rRNA transcript (SSU-rRNA, 5.8S rRNA, LSU-rRNA)"/>
    <property type="evidence" value="ECO:0007669"/>
    <property type="project" value="TreeGrafter"/>
</dbReference>
<dbReference type="GO" id="GO:0034476">
    <property type="term" value="P:U5 snRNA 3'-end processing"/>
    <property type="evidence" value="ECO:0007669"/>
    <property type="project" value="TreeGrafter"/>
</dbReference>
<dbReference type="InterPro" id="IPR050590">
    <property type="entry name" value="Exosome_comp_Rrp42_subfam"/>
</dbReference>
<dbReference type="Gene3D" id="3.30.230.70">
    <property type="entry name" value="GHMP Kinase, N-terminal domain"/>
    <property type="match status" value="1"/>
</dbReference>
<dbReference type="Pfam" id="PF03725">
    <property type="entry name" value="RNase_PH_C"/>
    <property type="match status" value="1"/>
</dbReference>
<dbReference type="InterPro" id="IPR036345">
    <property type="entry name" value="ExoRNase_PH_dom2_sf"/>
</dbReference>
<evidence type="ECO:0000256" key="5">
    <source>
        <dbReference type="ARBA" id="ARBA00022835"/>
    </source>
</evidence>
<dbReference type="GO" id="GO:0000176">
    <property type="term" value="C:nuclear exosome (RNase complex)"/>
    <property type="evidence" value="ECO:0007669"/>
    <property type="project" value="TreeGrafter"/>
</dbReference>
<dbReference type="InterPro" id="IPR027408">
    <property type="entry name" value="PNPase/RNase_PH_dom_sf"/>
</dbReference>
<evidence type="ECO:0000259" key="8">
    <source>
        <dbReference type="Pfam" id="PF03725"/>
    </source>
</evidence>
<keyword evidence="4" id="KW-0698">rRNA processing</keyword>
<evidence type="ECO:0000313" key="9">
    <source>
        <dbReference type="EMBL" id="CAE0569763.1"/>
    </source>
</evidence>
<dbReference type="GO" id="GO:0005730">
    <property type="term" value="C:nucleolus"/>
    <property type="evidence" value="ECO:0007669"/>
    <property type="project" value="UniProtKB-SubCell"/>
</dbReference>
<dbReference type="PANTHER" id="PTHR11097:SF9">
    <property type="entry name" value="EXOSOME COMPLEX COMPONENT RRP43"/>
    <property type="match status" value="1"/>
</dbReference>
<dbReference type="GO" id="GO:0034475">
    <property type="term" value="P:U4 snRNA 3'-end processing"/>
    <property type="evidence" value="ECO:0007669"/>
    <property type="project" value="TreeGrafter"/>
</dbReference>
<dbReference type="InterPro" id="IPR015847">
    <property type="entry name" value="ExoRNase_PH_dom2"/>
</dbReference>
<feature type="domain" description="Exoribonuclease phosphorolytic" evidence="8">
    <location>
        <begin position="44"/>
        <end position="108"/>
    </location>
</feature>
<gene>
    <name evidence="9" type="ORF">EHUX00137_LOCUS29797</name>
</gene>
<evidence type="ECO:0000256" key="2">
    <source>
        <dbReference type="ARBA" id="ARBA00006678"/>
    </source>
</evidence>
<dbReference type="PANTHER" id="PTHR11097">
    <property type="entry name" value="EXOSOME COMPLEX EXONUCLEASE RIBOSOMAL RNA PROCESSING PROTEIN"/>
    <property type="match status" value="1"/>
</dbReference>